<proteinExistence type="predicted"/>
<keyword evidence="4" id="KW-1185">Reference proteome</keyword>
<dbReference type="Proteomes" id="UP000280668">
    <property type="component" value="Unassembled WGS sequence"/>
</dbReference>
<dbReference type="PANTHER" id="PTHR35908:SF1">
    <property type="entry name" value="CONSERVED PROTEIN"/>
    <property type="match status" value="1"/>
</dbReference>
<feature type="region of interest" description="Disordered" evidence="1">
    <location>
        <begin position="49"/>
        <end position="83"/>
    </location>
</feature>
<evidence type="ECO:0000259" key="2">
    <source>
        <dbReference type="Pfam" id="PF18029"/>
    </source>
</evidence>
<gene>
    <name evidence="3" type="ORF">EDD31_0617</name>
</gene>
<organism evidence="3 4">
    <name type="scientific">Bogoriella caseilytica</name>
    <dbReference type="NCBI Taxonomy" id="56055"/>
    <lineage>
        <taxon>Bacteria</taxon>
        <taxon>Bacillati</taxon>
        <taxon>Actinomycetota</taxon>
        <taxon>Actinomycetes</taxon>
        <taxon>Micrococcales</taxon>
        <taxon>Bogoriellaceae</taxon>
        <taxon>Bogoriella</taxon>
    </lineage>
</organism>
<dbReference type="PANTHER" id="PTHR35908">
    <property type="entry name" value="HYPOTHETICAL FUSION PROTEIN"/>
    <property type="match status" value="1"/>
</dbReference>
<dbReference type="EMBL" id="RKHK01000001">
    <property type="protein sequence ID" value="ROR72267.1"/>
    <property type="molecule type" value="Genomic_DNA"/>
</dbReference>
<dbReference type="InterPro" id="IPR041581">
    <property type="entry name" value="Glyoxalase_6"/>
</dbReference>
<name>A0A3N2BAJ7_9MICO</name>
<dbReference type="SUPFAM" id="SSF54593">
    <property type="entry name" value="Glyoxalase/Bleomycin resistance protein/Dihydroxybiphenyl dioxygenase"/>
    <property type="match status" value="1"/>
</dbReference>
<accession>A0A3N2BAJ7</accession>
<reference evidence="3 4" key="1">
    <citation type="submission" date="2018-11" db="EMBL/GenBank/DDBJ databases">
        <title>Sequencing the genomes of 1000 actinobacteria strains.</title>
        <authorList>
            <person name="Klenk H.-P."/>
        </authorList>
    </citation>
    <scope>NUCLEOTIDE SEQUENCE [LARGE SCALE GENOMIC DNA]</scope>
    <source>
        <strain evidence="3 4">DSM 11294</strain>
    </source>
</reference>
<evidence type="ECO:0000313" key="3">
    <source>
        <dbReference type="EMBL" id="ROR72267.1"/>
    </source>
</evidence>
<protein>
    <recommendedName>
        <fullName evidence="2">Glyoxalase-like domain-containing protein</fullName>
    </recommendedName>
</protein>
<evidence type="ECO:0000313" key="4">
    <source>
        <dbReference type="Proteomes" id="UP000280668"/>
    </source>
</evidence>
<dbReference type="Gene3D" id="3.10.180.10">
    <property type="entry name" value="2,3-Dihydroxybiphenyl 1,2-Dioxygenase, domain 1"/>
    <property type="match status" value="1"/>
</dbReference>
<comment type="caution">
    <text evidence="3">The sequence shown here is derived from an EMBL/GenBank/DDBJ whole genome shotgun (WGS) entry which is preliminary data.</text>
</comment>
<feature type="domain" description="Glyoxalase-like" evidence="2">
    <location>
        <begin position="20"/>
        <end position="127"/>
    </location>
</feature>
<dbReference type="AlphaFoldDB" id="A0A3N2BAJ7"/>
<evidence type="ECO:0000256" key="1">
    <source>
        <dbReference type="SAM" id="MobiDB-lite"/>
    </source>
</evidence>
<sequence>MLYREGMVEDAAPRISIGTIAMEAADPPALAGFWGALLHREAQVGDGAAFLPGNRPGEPGLLIQPLTGPRPERQISHPDLFVPDGSRTAEASRAVDLGATFRWEVLDEYPGVRWSTLADPEGNLFCIAEHEGH</sequence>
<dbReference type="InterPro" id="IPR029068">
    <property type="entry name" value="Glyas_Bleomycin-R_OHBP_Dase"/>
</dbReference>
<dbReference type="Pfam" id="PF18029">
    <property type="entry name" value="Glyoxalase_6"/>
    <property type="match status" value="1"/>
</dbReference>